<gene>
    <name evidence="3" type="ORF">ISN45_Aa05g030110</name>
</gene>
<proteinExistence type="predicted"/>
<dbReference type="EMBL" id="JAEFBK010000010">
    <property type="protein sequence ID" value="KAG7561620.1"/>
    <property type="molecule type" value="Genomic_DNA"/>
</dbReference>
<dbReference type="GO" id="GO:0010468">
    <property type="term" value="P:regulation of gene expression"/>
    <property type="evidence" value="ECO:0007669"/>
    <property type="project" value="InterPro"/>
</dbReference>
<dbReference type="AlphaFoldDB" id="A0A8T1ZU11"/>
<feature type="region of interest" description="Disordered" evidence="1">
    <location>
        <begin position="166"/>
        <end position="209"/>
    </location>
</feature>
<dbReference type="CDD" id="cd10910">
    <property type="entry name" value="PIN_limkain_b1_N_like"/>
    <property type="match status" value="1"/>
</dbReference>
<feature type="domain" description="NYN" evidence="2">
    <location>
        <begin position="12"/>
        <end position="134"/>
    </location>
</feature>
<evidence type="ECO:0000313" key="4">
    <source>
        <dbReference type="Proteomes" id="UP000694240"/>
    </source>
</evidence>
<dbReference type="Pfam" id="PF01936">
    <property type="entry name" value="NYN"/>
    <property type="match status" value="1"/>
</dbReference>
<comment type="caution">
    <text evidence="3">The sequence shown here is derived from an EMBL/GenBank/DDBJ whole genome shotgun (WGS) entry which is preliminary data.</text>
</comment>
<organism evidence="3 4">
    <name type="scientific">Arabidopsis thaliana x Arabidopsis arenosa</name>
    <dbReference type="NCBI Taxonomy" id="1240361"/>
    <lineage>
        <taxon>Eukaryota</taxon>
        <taxon>Viridiplantae</taxon>
        <taxon>Streptophyta</taxon>
        <taxon>Embryophyta</taxon>
        <taxon>Tracheophyta</taxon>
        <taxon>Spermatophyta</taxon>
        <taxon>Magnoliopsida</taxon>
        <taxon>eudicotyledons</taxon>
        <taxon>Gunneridae</taxon>
        <taxon>Pentapetalae</taxon>
        <taxon>rosids</taxon>
        <taxon>malvids</taxon>
        <taxon>Brassicales</taxon>
        <taxon>Brassicaceae</taxon>
        <taxon>Camelineae</taxon>
        <taxon>Arabidopsis</taxon>
    </lineage>
</organism>
<dbReference type="InterPro" id="IPR021139">
    <property type="entry name" value="NYN"/>
</dbReference>
<evidence type="ECO:0000256" key="1">
    <source>
        <dbReference type="SAM" id="MobiDB-lite"/>
    </source>
</evidence>
<dbReference type="GO" id="GO:0005777">
    <property type="term" value="C:peroxisome"/>
    <property type="evidence" value="ECO:0007669"/>
    <property type="project" value="InterPro"/>
</dbReference>
<keyword evidence="4" id="KW-1185">Reference proteome</keyword>
<protein>
    <submittedName>
        <fullName evidence="3">NYN domain limkain-b1-type</fullName>
    </submittedName>
</protein>
<feature type="compositionally biased region" description="Polar residues" evidence="1">
    <location>
        <begin position="196"/>
        <end position="209"/>
    </location>
</feature>
<reference evidence="3 4" key="1">
    <citation type="submission" date="2020-12" db="EMBL/GenBank/DDBJ databases">
        <title>Concerted genomic and epigenomic changes stabilize Arabidopsis allopolyploids.</title>
        <authorList>
            <person name="Chen Z."/>
        </authorList>
    </citation>
    <scope>NUCLEOTIDE SEQUENCE [LARGE SCALE GENOMIC DNA]</scope>
    <source>
        <strain evidence="3">Allo738</strain>
        <tissue evidence="3">Leaf</tissue>
    </source>
</reference>
<dbReference type="GO" id="GO:0004540">
    <property type="term" value="F:RNA nuclease activity"/>
    <property type="evidence" value="ECO:0007669"/>
    <property type="project" value="InterPro"/>
</dbReference>
<evidence type="ECO:0000313" key="3">
    <source>
        <dbReference type="EMBL" id="KAG7561620.1"/>
    </source>
</evidence>
<dbReference type="PANTHER" id="PTHR14379:SF7">
    <property type="entry name" value="ENDONUCLEASE OR GLYCOSYL HYDROLASE-RELATED"/>
    <property type="match status" value="1"/>
</dbReference>
<dbReference type="PANTHER" id="PTHR14379">
    <property type="entry name" value="LIMKAIN B LKAP"/>
    <property type="match status" value="1"/>
</dbReference>
<dbReference type="Proteomes" id="UP000694240">
    <property type="component" value="Chromosome 10"/>
</dbReference>
<dbReference type="InterPro" id="IPR024768">
    <property type="entry name" value="Marf1"/>
</dbReference>
<accession>A0A8T1ZU11</accession>
<sequence length="209" mass="23552">MSSLTSENAETKVGVFWDVEECPVPDGMEPSLVCENIKLALEKKGYRPCNVTIRVYGEKTNKFKDDFLLADIMFLPAGDARARYMRMGDDFFCWGFDNRKSTLMVMSRDSTEFASSLTMYKNLNFNILVAQPENAHKRCPDCRRPLEMIITDEWIWESLAAGGDPITKTQEPDLSAEGDPITKTQEPDLSAGGDPITQTQEPDLCYSSH</sequence>
<evidence type="ECO:0000259" key="2">
    <source>
        <dbReference type="Pfam" id="PF01936"/>
    </source>
</evidence>
<name>A0A8T1ZU11_9BRAS</name>